<dbReference type="InterPro" id="IPR019800">
    <property type="entry name" value="Glyco_hydro_3_AS"/>
</dbReference>
<feature type="domain" description="Glycoside hydrolase family 3 N-terminal" evidence="6">
    <location>
        <begin position="30"/>
        <end position="293"/>
    </location>
</feature>
<dbReference type="Gene3D" id="3.20.20.300">
    <property type="entry name" value="Glycoside hydrolase, family 3, N-terminal domain"/>
    <property type="match status" value="1"/>
</dbReference>
<evidence type="ECO:0000256" key="1">
    <source>
        <dbReference type="ARBA" id="ARBA00001231"/>
    </source>
</evidence>
<comment type="catalytic activity">
    <reaction evidence="1">
        <text>Hydrolysis of terminal non-reducing N-acetyl-D-hexosamine residues in N-acetyl-beta-D-hexosaminides.</text>
        <dbReference type="EC" id="3.2.1.52"/>
    </reaction>
</comment>
<gene>
    <name evidence="7" type="primary">nagZ</name>
    <name evidence="8" type="ORF">GA0071312_1932</name>
    <name evidence="7" type="ORF">HLUCCO17_11745</name>
</gene>
<reference evidence="8 10" key="2">
    <citation type="submission" date="2016-08" db="EMBL/GenBank/DDBJ databases">
        <authorList>
            <person name="Varghese N."/>
            <person name="Submissions Spin"/>
        </authorList>
    </citation>
    <scope>NUCLEOTIDE SEQUENCE [LARGE SCALE GENOMIC DNA]</scope>
    <source>
        <strain evidence="8 10">HL-109</strain>
    </source>
</reference>
<sequence>MTLSAVIYGCSGPELTPDEVAFFRETRPFGFILFARNIIDPDQVRALCAAMREAAGHDAPVLIDQEGGRVRRLRPPHWLDHPPAASYGEAIKDPAQQIAAVALGARLIAHELRDLGIDVDCLPCLDIPVPGAHDVIGDRAYGHEPQIVGALGGAAARGLMAGGVLPVIKHIPGHGRAGVDSHRALPVVETDRETLAATDFAPFKALSHLPMAMTAHVVYTALDPENCATLSQVIISEIIRGEIGFDGLLMSDDVGMHALAGDFRERMRGLFAAGCDIALHCSGDFTEMQEVARETPALAGEAARRADAALTLRKAPVEDFDPVDARARRDALLAGTG</sequence>
<dbReference type="RefSeq" id="WP_074444792.1">
    <property type="nucleotide sequence ID" value="NZ_FMBM01000002.1"/>
</dbReference>
<accession>A0A0P7Y7S3</accession>
<dbReference type="OrthoDB" id="9786661at2"/>
<evidence type="ECO:0000256" key="3">
    <source>
        <dbReference type="ARBA" id="ARBA00012663"/>
    </source>
</evidence>
<dbReference type="Proteomes" id="UP000182800">
    <property type="component" value="Unassembled WGS sequence"/>
</dbReference>
<evidence type="ECO:0000256" key="4">
    <source>
        <dbReference type="ARBA" id="ARBA00022801"/>
    </source>
</evidence>
<dbReference type="InterPro" id="IPR036962">
    <property type="entry name" value="Glyco_hydro_3_N_sf"/>
</dbReference>
<keyword evidence="4" id="KW-0378">Hydrolase</keyword>
<dbReference type="EC" id="3.2.1.52" evidence="3"/>
<comment type="caution">
    <text evidence="7">The sequence shown here is derived from an EMBL/GenBank/DDBJ whole genome shotgun (WGS) entry which is preliminary data.</text>
</comment>
<dbReference type="InterPro" id="IPR017853">
    <property type="entry name" value="GH"/>
</dbReference>
<dbReference type="NCBIfam" id="NF003740">
    <property type="entry name" value="PRK05337.1"/>
    <property type="match status" value="1"/>
</dbReference>
<dbReference type="InterPro" id="IPR001764">
    <property type="entry name" value="Glyco_hydro_3_N"/>
</dbReference>
<dbReference type="GO" id="GO:0004563">
    <property type="term" value="F:beta-N-acetylhexosaminidase activity"/>
    <property type="evidence" value="ECO:0007669"/>
    <property type="project" value="UniProtKB-EC"/>
</dbReference>
<evidence type="ECO:0000313" key="7">
    <source>
        <dbReference type="EMBL" id="KPQ10265.1"/>
    </source>
</evidence>
<dbReference type="PATRIC" id="fig|1653334.4.peg.80"/>
<dbReference type="STRING" id="1653334.GA0071312_1932"/>
<organism evidence="7 9">
    <name type="scientific">Saliniramus fredricksonii</name>
    <dbReference type="NCBI Taxonomy" id="1653334"/>
    <lineage>
        <taxon>Bacteria</taxon>
        <taxon>Pseudomonadati</taxon>
        <taxon>Pseudomonadota</taxon>
        <taxon>Alphaproteobacteria</taxon>
        <taxon>Hyphomicrobiales</taxon>
        <taxon>Salinarimonadaceae</taxon>
        <taxon>Saliniramus</taxon>
    </lineage>
</organism>
<comment type="similarity">
    <text evidence="2">Belongs to the glycosyl hydrolase 3 family.</text>
</comment>
<evidence type="ECO:0000313" key="8">
    <source>
        <dbReference type="EMBL" id="SCC81002.1"/>
    </source>
</evidence>
<keyword evidence="5" id="KW-0326">Glycosidase</keyword>
<dbReference type="PANTHER" id="PTHR30480:SF13">
    <property type="entry name" value="BETA-HEXOSAMINIDASE"/>
    <property type="match status" value="1"/>
</dbReference>
<evidence type="ECO:0000259" key="6">
    <source>
        <dbReference type="Pfam" id="PF00933"/>
    </source>
</evidence>
<dbReference type="Pfam" id="PF00933">
    <property type="entry name" value="Glyco_hydro_3"/>
    <property type="match status" value="1"/>
</dbReference>
<reference evidence="7 9" key="1">
    <citation type="submission" date="2015-09" db="EMBL/GenBank/DDBJ databases">
        <title>Identification and resolution of microdiversity through metagenomic sequencing of parallel consortia.</title>
        <authorList>
            <person name="Nelson W.C."/>
            <person name="Romine M.F."/>
            <person name="Lindemann S.R."/>
        </authorList>
    </citation>
    <scope>NUCLEOTIDE SEQUENCE [LARGE SCALE GENOMIC DNA]</scope>
    <source>
        <strain evidence="7">HL-109</strain>
    </source>
</reference>
<dbReference type="EMBL" id="FMBM01000002">
    <property type="protein sequence ID" value="SCC81002.1"/>
    <property type="molecule type" value="Genomic_DNA"/>
</dbReference>
<dbReference type="InterPro" id="IPR050226">
    <property type="entry name" value="NagZ_Beta-hexosaminidase"/>
</dbReference>
<proteinExistence type="inferred from homology"/>
<dbReference type="PANTHER" id="PTHR30480">
    <property type="entry name" value="BETA-HEXOSAMINIDASE-RELATED"/>
    <property type="match status" value="1"/>
</dbReference>
<protein>
    <recommendedName>
        <fullName evidence="3">beta-N-acetylhexosaminidase</fullName>
        <ecNumber evidence="3">3.2.1.52</ecNumber>
    </recommendedName>
</protein>
<evidence type="ECO:0000313" key="9">
    <source>
        <dbReference type="Proteomes" id="UP000050497"/>
    </source>
</evidence>
<dbReference type="EMBL" id="LJSX01000017">
    <property type="protein sequence ID" value="KPQ10265.1"/>
    <property type="molecule type" value="Genomic_DNA"/>
</dbReference>
<keyword evidence="10" id="KW-1185">Reference proteome</keyword>
<dbReference type="GO" id="GO:0005975">
    <property type="term" value="P:carbohydrate metabolic process"/>
    <property type="evidence" value="ECO:0007669"/>
    <property type="project" value="InterPro"/>
</dbReference>
<evidence type="ECO:0000256" key="2">
    <source>
        <dbReference type="ARBA" id="ARBA00005336"/>
    </source>
</evidence>
<evidence type="ECO:0000256" key="5">
    <source>
        <dbReference type="ARBA" id="ARBA00023295"/>
    </source>
</evidence>
<dbReference type="Proteomes" id="UP000050497">
    <property type="component" value="Unassembled WGS sequence"/>
</dbReference>
<name>A0A0P7Y7S3_9HYPH</name>
<dbReference type="GO" id="GO:0009254">
    <property type="term" value="P:peptidoglycan turnover"/>
    <property type="evidence" value="ECO:0007669"/>
    <property type="project" value="TreeGrafter"/>
</dbReference>
<dbReference type="SUPFAM" id="SSF51445">
    <property type="entry name" value="(Trans)glycosidases"/>
    <property type="match status" value="1"/>
</dbReference>
<dbReference type="AlphaFoldDB" id="A0A0P7Y7S3"/>
<evidence type="ECO:0000313" key="10">
    <source>
        <dbReference type="Proteomes" id="UP000182800"/>
    </source>
</evidence>
<dbReference type="PROSITE" id="PS00775">
    <property type="entry name" value="GLYCOSYL_HYDROL_F3"/>
    <property type="match status" value="1"/>
</dbReference>